<proteinExistence type="predicted"/>
<gene>
    <name evidence="2" type="ORF">EV356DRAFT_331328</name>
</gene>
<protein>
    <submittedName>
        <fullName evidence="2">CENP-B protein</fullName>
    </submittedName>
</protein>
<keyword evidence="3" id="KW-1185">Reference proteome</keyword>
<evidence type="ECO:0000313" key="3">
    <source>
        <dbReference type="Proteomes" id="UP000800092"/>
    </source>
</evidence>
<feature type="domain" description="DDE-1" evidence="1">
    <location>
        <begin position="1"/>
        <end position="93"/>
    </location>
</feature>
<dbReference type="InterPro" id="IPR004875">
    <property type="entry name" value="DDE_SF_endonuclease_dom"/>
</dbReference>
<dbReference type="GO" id="GO:0003676">
    <property type="term" value="F:nucleic acid binding"/>
    <property type="evidence" value="ECO:0007669"/>
    <property type="project" value="InterPro"/>
</dbReference>
<sequence>MNNKIGLHWLSKVFEKNTKTTARNKQDWRLLIINGHSSHIDSTFLKFCDKHRILIAVFPPHLTHRLQPLDVSLFSPLAIYYSQNLDNWIMRYQGLTHLQKSDFFMLF</sequence>
<evidence type="ECO:0000259" key="1">
    <source>
        <dbReference type="Pfam" id="PF03184"/>
    </source>
</evidence>
<dbReference type="Proteomes" id="UP000800092">
    <property type="component" value="Unassembled WGS sequence"/>
</dbReference>
<dbReference type="Pfam" id="PF03184">
    <property type="entry name" value="DDE_1"/>
    <property type="match status" value="1"/>
</dbReference>
<organism evidence="2 3">
    <name type="scientific">Viridothelium virens</name>
    <name type="common">Speckled blister lichen</name>
    <name type="synonym">Trypethelium virens</name>
    <dbReference type="NCBI Taxonomy" id="1048519"/>
    <lineage>
        <taxon>Eukaryota</taxon>
        <taxon>Fungi</taxon>
        <taxon>Dikarya</taxon>
        <taxon>Ascomycota</taxon>
        <taxon>Pezizomycotina</taxon>
        <taxon>Dothideomycetes</taxon>
        <taxon>Dothideomycetes incertae sedis</taxon>
        <taxon>Trypetheliales</taxon>
        <taxon>Trypetheliaceae</taxon>
        <taxon>Viridothelium</taxon>
    </lineage>
</organism>
<reference evidence="2" key="1">
    <citation type="journal article" date="2020" name="Stud. Mycol.">
        <title>101 Dothideomycetes genomes: a test case for predicting lifestyles and emergence of pathogens.</title>
        <authorList>
            <person name="Haridas S."/>
            <person name="Albert R."/>
            <person name="Binder M."/>
            <person name="Bloem J."/>
            <person name="Labutti K."/>
            <person name="Salamov A."/>
            <person name="Andreopoulos B."/>
            <person name="Baker S."/>
            <person name="Barry K."/>
            <person name="Bills G."/>
            <person name="Bluhm B."/>
            <person name="Cannon C."/>
            <person name="Castanera R."/>
            <person name="Culley D."/>
            <person name="Daum C."/>
            <person name="Ezra D."/>
            <person name="Gonzalez J."/>
            <person name="Henrissat B."/>
            <person name="Kuo A."/>
            <person name="Liang C."/>
            <person name="Lipzen A."/>
            <person name="Lutzoni F."/>
            <person name="Magnuson J."/>
            <person name="Mondo S."/>
            <person name="Nolan M."/>
            <person name="Ohm R."/>
            <person name="Pangilinan J."/>
            <person name="Park H.-J."/>
            <person name="Ramirez L."/>
            <person name="Alfaro M."/>
            <person name="Sun H."/>
            <person name="Tritt A."/>
            <person name="Yoshinaga Y."/>
            <person name="Zwiers L.-H."/>
            <person name="Turgeon B."/>
            <person name="Goodwin S."/>
            <person name="Spatafora J."/>
            <person name="Crous P."/>
            <person name="Grigoriev I."/>
        </authorList>
    </citation>
    <scope>NUCLEOTIDE SEQUENCE</scope>
    <source>
        <strain evidence="2">Tuck. ex Michener</strain>
    </source>
</reference>
<name>A0A6A6GRD4_VIRVR</name>
<dbReference type="AlphaFoldDB" id="A0A6A6GRD4"/>
<evidence type="ECO:0000313" key="2">
    <source>
        <dbReference type="EMBL" id="KAF2228326.1"/>
    </source>
</evidence>
<accession>A0A6A6GRD4</accession>
<dbReference type="EMBL" id="ML992460">
    <property type="protein sequence ID" value="KAF2228326.1"/>
    <property type="molecule type" value="Genomic_DNA"/>
</dbReference>
<dbReference type="OrthoDB" id="3795915at2759"/>